<dbReference type="InterPro" id="IPR002346">
    <property type="entry name" value="Mopterin_DH_FAD-bd"/>
</dbReference>
<dbReference type="InterPro" id="IPR036318">
    <property type="entry name" value="FAD-bd_PCMH-like_sf"/>
</dbReference>
<organism evidence="6 7">
    <name type="scientific">Myceligenerans indicum</name>
    <dbReference type="NCBI Taxonomy" id="2593663"/>
    <lineage>
        <taxon>Bacteria</taxon>
        <taxon>Bacillati</taxon>
        <taxon>Actinomycetota</taxon>
        <taxon>Actinomycetes</taxon>
        <taxon>Micrococcales</taxon>
        <taxon>Promicromonosporaceae</taxon>
        <taxon>Myceligenerans</taxon>
    </lineage>
</organism>
<dbReference type="SUPFAM" id="SSF56176">
    <property type="entry name" value="FAD-binding/transporter-associated domain-like"/>
    <property type="match status" value="1"/>
</dbReference>
<evidence type="ECO:0000256" key="3">
    <source>
        <dbReference type="ARBA" id="ARBA00023002"/>
    </source>
</evidence>
<evidence type="ECO:0000256" key="2">
    <source>
        <dbReference type="ARBA" id="ARBA00022827"/>
    </source>
</evidence>
<feature type="region of interest" description="Disordered" evidence="4">
    <location>
        <begin position="233"/>
        <end position="260"/>
    </location>
</feature>
<dbReference type="PROSITE" id="PS51387">
    <property type="entry name" value="FAD_PCMH"/>
    <property type="match status" value="1"/>
</dbReference>
<dbReference type="Pfam" id="PF00941">
    <property type="entry name" value="FAD_binding_5"/>
    <property type="match status" value="1"/>
</dbReference>
<dbReference type="InterPro" id="IPR016166">
    <property type="entry name" value="FAD-bd_PCMH"/>
</dbReference>
<evidence type="ECO:0000256" key="4">
    <source>
        <dbReference type="SAM" id="MobiDB-lite"/>
    </source>
</evidence>
<dbReference type="PANTHER" id="PTHR42659:SF2">
    <property type="entry name" value="XANTHINE DEHYDROGENASE SUBUNIT C-RELATED"/>
    <property type="match status" value="1"/>
</dbReference>
<dbReference type="RefSeq" id="WP_201850345.1">
    <property type="nucleotide sequence ID" value="NZ_JABBYC010000053.1"/>
</dbReference>
<dbReference type="InterPro" id="IPR016169">
    <property type="entry name" value="FAD-bd_PCMH_sub2"/>
</dbReference>
<name>A0ABS1LQP9_9MICO</name>
<dbReference type="InterPro" id="IPR016167">
    <property type="entry name" value="FAD-bd_PCMH_sub1"/>
</dbReference>
<dbReference type="Gene3D" id="3.30.43.10">
    <property type="entry name" value="Uridine Diphospho-n-acetylenolpyruvylglucosamine Reductase, domain 2"/>
    <property type="match status" value="1"/>
</dbReference>
<dbReference type="InterPro" id="IPR051312">
    <property type="entry name" value="Diverse_Substr_Oxidored"/>
</dbReference>
<dbReference type="PANTHER" id="PTHR42659">
    <property type="entry name" value="XANTHINE DEHYDROGENASE SUBUNIT C-RELATED"/>
    <property type="match status" value="1"/>
</dbReference>
<evidence type="ECO:0000313" key="6">
    <source>
        <dbReference type="EMBL" id="MBL0888358.1"/>
    </source>
</evidence>
<feature type="domain" description="FAD-binding PCMH-type" evidence="5">
    <location>
        <begin position="1"/>
        <end position="175"/>
    </location>
</feature>
<keyword evidence="3" id="KW-0560">Oxidoreductase</keyword>
<keyword evidence="1" id="KW-0285">Flavoprotein</keyword>
<sequence>MRPRPFRLLRPETLEEALAARREWGDRSALLAGGQSLVPAMNAGRHRPEVVIDLKGIAGWGGVHADDTSLTIGALATHERVARLGAADLPTELAQVPEVARATAPHPVRVRGTVVGNLTAGFRGAAWPAVLGAYGARVGMRHVERGVAAVGVHEAPGLASEGWIATEIVVPAGHRIGRAEVRVRASGRSYRVTCAMAHHAGGGADVWLCGLTSSATHDRVEDLSDDDLTHLAQGRAGQVEASPRRTESGADPETDERDLWHAATRTVLRRARTELEENTR</sequence>
<comment type="caution">
    <text evidence="6">The sequence shown here is derived from an EMBL/GenBank/DDBJ whole genome shotgun (WGS) entry which is preliminary data.</text>
</comment>
<accession>A0ABS1LQP9</accession>
<proteinExistence type="predicted"/>
<dbReference type="EMBL" id="JABBYC010000053">
    <property type="protein sequence ID" value="MBL0888358.1"/>
    <property type="molecule type" value="Genomic_DNA"/>
</dbReference>
<keyword evidence="7" id="KW-1185">Reference proteome</keyword>
<protein>
    <recommendedName>
        <fullName evidence="5">FAD-binding PCMH-type domain-containing protein</fullName>
    </recommendedName>
</protein>
<evidence type="ECO:0000259" key="5">
    <source>
        <dbReference type="PROSITE" id="PS51387"/>
    </source>
</evidence>
<dbReference type="Gene3D" id="3.30.465.10">
    <property type="match status" value="1"/>
</dbReference>
<reference evidence="6 7" key="1">
    <citation type="journal article" date="2021" name="Arch. Microbiol.">
        <title>Myceligenerans indicum sp. nov., an actinobacterium isolated from mangrove sediment of Sundarbans, India.</title>
        <authorList>
            <person name="Asha K."/>
            <person name="Bhadury P."/>
        </authorList>
    </citation>
    <scope>NUCLEOTIDE SEQUENCE [LARGE SCALE GENOMIC DNA]</scope>
    <source>
        <strain evidence="6 7">I2</strain>
    </source>
</reference>
<evidence type="ECO:0000256" key="1">
    <source>
        <dbReference type="ARBA" id="ARBA00022630"/>
    </source>
</evidence>
<dbReference type="Proteomes" id="UP000675409">
    <property type="component" value="Unassembled WGS sequence"/>
</dbReference>
<gene>
    <name evidence="6" type="ORF">HGK34_19065</name>
</gene>
<keyword evidence="2" id="KW-0274">FAD</keyword>
<evidence type="ECO:0000313" key="7">
    <source>
        <dbReference type="Proteomes" id="UP000675409"/>
    </source>
</evidence>